<keyword evidence="3" id="KW-1185">Reference proteome</keyword>
<evidence type="ECO:0000313" key="2">
    <source>
        <dbReference type="EMBL" id="QNR84585.1"/>
    </source>
</evidence>
<dbReference type="InterPro" id="IPR014710">
    <property type="entry name" value="RmlC-like_jellyroll"/>
</dbReference>
<dbReference type="Proteomes" id="UP000516439">
    <property type="component" value="Chromosome"/>
</dbReference>
<evidence type="ECO:0000313" key="3">
    <source>
        <dbReference type="Proteomes" id="UP000516439"/>
    </source>
</evidence>
<accession>A0ABX6TN61</accession>
<sequence length="189" mass="22362">MEQIRRYFEQHFKLTDKDWEIFASQLVRQEFPKKHIILKAGQTENFLSFIEKGIIRFYIPKEASELTFAIAFDNGFVSAYNSFLTKQPSTYHVETLTATALWRMSYDGLQTVYRETKIGNSIGRWAAEDQFLKKTERELSLLNDTAEQRYLRLFSEQPKLIEKIPLKYIASYIGITPQALSRIRRRIYL</sequence>
<dbReference type="EMBL" id="CP061171">
    <property type="protein sequence ID" value="QNR84585.1"/>
    <property type="molecule type" value="Genomic_DNA"/>
</dbReference>
<protein>
    <submittedName>
        <fullName evidence="2">Crp/Fnr family transcriptional regulator</fullName>
    </submittedName>
</protein>
<dbReference type="SUPFAM" id="SSF51206">
    <property type="entry name" value="cAMP-binding domain-like"/>
    <property type="match status" value="1"/>
</dbReference>
<organism evidence="2 3">
    <name type="scientific">Pedobacter riviphilus</name>
    <dbReference type="NCBI Taxonomy" id="2766984"/>
    <lineage>
        <taxon>Bacteria</taxon>
        <taxon>Pseudomonadati</taxon>
        <taxon>Bacteroidota</taxon>
        <taxon>Sphingobacteriia</taxon>
        <taxon>Sphingobacteriales</taxon>
        <taxon>Sphingobacteriaceae</taxon>
        <taxon>Pedobacter</taxon>
    </lineage>
</organism>
<name>A0ABX6TN61_9SPHI</name>
<proteinExistence type="predicted"/>
<dbReference type="Pfam" id="PF00027">
    <property type="entry name" value="cNMP_binding"/>
    <property type="match status" value="1"/>
</dbReference>
<reference evidence="2 3" key="1">
    <citation type="submission" date="2020-09" db="EMBL/GenBank/DDBJ databases">
        <title>Pedobacter sp. SW-16 isolated from soil near Yeocheon.</title>
        <authorList>
            <person name="Im H.S."/>
            <person name="Joung Y."/>
            <person name="Lee S.-S."/>
        </authorList>
    </citation>
    <scope>NUCLEOTIDE SEQUENCE [LARGE SCALE GENOMIC DNA]</scope>
    <source>
        <strain evidence="2 3">SW-16</strain>
    </source>
</reference>
<dbReference type="Gene3D" id="2.60.120.10">
    <property type="entry name" value="Jelly Rolls"/>
    <property type="match status" value="1"/>
</dbReference>
<evidence type="ECO:0000259" key="1">
    <source>
        <dbReference type="Pfam" id="PF00027"/>
    </source>
</evidence>
<gene>
    <name evidence="2" type="ORF">H9N25_22245</name>
</gene>
<dbReference type="InterPro" id="IPR000595">
    <property type="entry name" value="cNMP-bd_dom"/>
</dbReference>
<dbReference type="RefSeq" id="WP_167296258.1">
    <property type="nucleotide sequence ID" value="NZ_CP061171.1"/>
</dbReference>
<dbReference type="InterPro" id="IPR018490">
    <property type="entry name" value="cNMP-bd_dom_sf"/>
</dbReference>
<feature type="domain" description="Cyclic nucleotide-binding" evidence="1">
    <location>
        <begin position="29"/>
        <end position="114"/>
    </location>
</feature>